<dbReference type="GO" id="GO:0008233">
    <property type="term" value="F:peptidase activity"/>
    <property type="evidence" value="ECO:0007669"/>
    <property type="project" value="UniProtKB-UniRule"/>
</dbReference>
<evidence type="ECO:0000313" key="11">
    <source>
        <dbReference type="WBParaSite" id="L893_g21710.t1"/>
    </source>
</evidence>
<dbReference type="AlphaFoldDB" id="A0A1I7Z0Z8"/>
<evidence type="ECO:0000256" key="4">
    <source>
        <dbReference type="ARBA" id="ARBA00022692"/>
    </source>
</evidence>
<reference evidence="11" key="1">
    <citation type="submission" date="2016-11" db="UniProtKB">
        <authorList>
            <consortium name="WormBaseParasite"/>
        </authorList>
    </citation>
    <scope>IDENTIFICATION</scope>
</reference>
<evidence type="ECO:0000313" key="10">
    <source>
        <dbReference type="Proteomes" id="UP000095287"/>
    </source>
</evidence>
<evidence type="ECO:0000256" key="1">
    <source>
        <dbReference type="ARBA" id="ARBA00004477"/>
    </source>
</evidence>
<keyword evidence="7 9" id="KW-0472">Membrane</keyword>
<organism evidence="10 11">
    <name type="scientific">Steinernema glaseri</name>
    <dbReference type="NCBI Taxonomy" id="37863"/>
    <lineage>
        <taxon>Eukaryota</taxon>
        <taxon>Metazoa</taxon>
        <taxon>Ecdysozoa</taxon>
        <taxon>Nematoda</taxon>
        <taxon>Chromadorea</taxon>
        <taxon>Rhabditida</taxon>
        <taxon>Tylenchina</taxon>
        <taxon>Panagrolaimomorpha</taxon>
        <taxon>Strongyloidoidea</taxon>
        <taxon>Steinernematidae</taxon>
        <taxon>Steinernema</taxon>
    </lineage>
</organism>
<accession>A0A1I7Z0Z8</accession>
<dbReference type="WBParaSite" id="L893_g21710.t1">
    <property type="protein sequence ID" value="L893_g21710.t1"/>
    <property type="gene ID" value="L893_g21710"/>
</dbReference>
<comment type="similarity">
    <text evidence="2 9">Belongs to the SPCS2 family.</text>
</comment>
<evidence type="ECO:0000256" key="2">
    <source>
        <dbReference type="ARBA" id="ARBA00007324"/>
    </source>
</evidence>
<evidence type="ECO:0000256" key="8">
    <source>
        <dbReference type="ARBA" id="ARBA00045608"/>
    </source>
</evidence>
<comment type="function">
    <text evidence="8 9">Component of the signal peptidase complex (SPC) which catalyzes the cleavage of N-terminal signal sequences from nascent proteins as they are translocated into the lumen of the endoplasmic reticulum. Enhances the enzymatic activity of SPC and facilitates the interactions between different components of the translocation site.</text>
</comment>
<protein>
    <recommendedName>
        <fullName evidence="3 9">Signal peptidase complex subunit 2</fullName>
    </recommendedName>
</protein>
<feature type="transmembrane region" description="Helical" evidence="9">
    <location>
        <begin position="75"/>
        <end position="94"/>
    </location>
</feature>
<evidence type="ECO:0000256" key="9">
    <source>
        <dbReference type="RuleBase" id="RU368033"/>
    </source>
</evidence>
<dbReference type="GO" id="GO:0006465">
    <property type="term" value="P:signal peptide processing"/>
    <property type="evidence" value="ECO:0007669"/>
    <property type="project" value="UniProtKB-UniRule"/>
</dbReference>
<keyword evidence="5 9" id="KW-0256">Endoplasmic reticulum</keyword>
<dbReference type="InterPro" id="IPR009582">
    <property type="entry name" value="Spc2/SPCS2"/>
</dbReference>
<sequence length="181" mass="21025">MAANSTEPVKINKWDGVTVRNTLDDSAKKIINETYPVTEKHRLVDGRLLISFISITFAGYALYYDFYFPYPQSRIVLAVCSISYFIMMGVLQLYQWYVEKNIFYQADEKRAGEVRKWTWSSEMQRYDDSYTLQAEYSQGGRSGTTKVIRSVGHYINEDGEVVHSQLRAEITNMYNSLSKED</sequence>
<evidence type="ECO:0000256" key="3">
    <source>
        <dbReference type="ARBA" id="ARBA00017057"/>
    </source>
</evidence>
<evidence type="ECO:0000256" key="7">
    <source>
        <dbReference type="ARBA" id="ARBA00023136"/>
    </source>
</evidence>
<feature type="transmembrane region" description="Helical" evidence="9">
    <location>
        <begin position="46"/>
        <end position="63"/>
    </location>
</feature>
<dbReference type="Proteomes" id="UP000095287">
    <property type="component" value="Unplaced"/>
</dbReference>
<dbReference type="PANTHER" id="PTHR13085:SF0">
    <property type="entry name" value="SIGNAL PEPTIDASE COMPLEX SUBUNIT 2"/>
    <property type="match status" value="1"/>
</dbReference>
<comment type="subcellular location">
    <subcellularLocation>
        <location evidence="1 9">Endoplasmic reticulum membrane</location>
        <topology evidence="1 9">Multi-pass membrane protein</topology>
    </subcellularLocation>
</comment>
<keyword evidence="6 9" id="KW-1133">Transmembrane helix</keyword>
<dbReference type="Pfam" id="PF06703">
    <property type="entry name" value="SPC25"/>
    <property type="match status" value="1"/>
</dbReference>
<proteinExistence type="inferred from homology"/>
<evidence type="ECO:0000256" key="6">
    <source>
        <dbReference type="ARBA" id="ARBA00022989"/>
    </source>
</evidence>
<evidence type="ECO:0000256" key="5">
    <source>
        <dbReference type="ARBA" id="ARBA00022824"/>
    </source>
</evidence>
<dbReference type="PANTHER" id="PTHR13085">
    <property type="entry name" value="MICROSOMAL SIGNAL PEPTIDASE 25 KDA SUBUNIT"/>
    <property type="match status" value="1"/>
</dbReference>
<keyword evidence="4 9" id="KW-0812">Transmembrane</keyword>
<keyword evidence="10" id="KW-1185">Reference proteome</keyword>
<dbReference type="GO" id="GO:0045047">
    <property type="term" value="P:protein targeting to ER"/>
    <property type="evidence" value="ECO:0007669"/>
    <property type="project" value="TreeGrafter"/>
</dbReference>
<name>A0A1I7Z0Z8_9BILA</name>
<dbReference type="GO" id="GO:0005787">
    <property type="term" value="C:signal peptidase complex"/>
    <property type="evidence" value="ECO:0007669"/>
    <property type="project" value="UniProtKB-UniRule"/>
</dbReference>